<accession>A0A8R1V1P1</accession>
<proteinExistence type="predicted"/>
<keyword evidence="2" id="KW-1185">Reference proteome</keyword>
<accession>A0A2A6CWR8</accession>
<dbReference type="Proteomes" id="UP000005239">
    <property type="component" value="Unassembled WGS sequence"/>
</dbReference>
<evidence type="ECO:0000313" key="1">
    <source>
        <dbReference type="EnsemblMetazoa" id="PPA44142.1"/>
    </source>
</evidence>
<protein>
    <submittedName>
        <fullName evidence="1">Uncharacterized protein</fullName>
    </submittedName>
</protein>
<dbReference type="EnsemblMetazoa" id="PPA44142.1">
    <property type="protein sequence ID" value="PPA44142.1"/>
    <property type="gene ID" value="WBGene00282511"/>
</dbReference>
<reference evidence="1" key="2">
    <citation type="submission" date="2022-06" db="UniProtKB">
        <authorList>
            <consortium name="EnsemblMetazoa"/>
        </authorList>
    </citation>
    <scope>IDENTIFICATION</scope>
    <source>
        <strain evidence="1">PS312</strain>
    </source>
</reference>
<reference evidence="2" key="1">
    <citation type="journal article" date="2008" name="Nat. Genet.">
        <title>The Pristionchus pacificus genome provides a unique perspective on nematode lifestyle and parasitism.</title>
        <authorList>
            <person name="Dieterich C."/>
            <person name="Clifton S.W."/>
            <person name="Schuster L.N."/>
            <person name="Chinwalla A."/>
            <person name="Delehaunty K."/>
            <person name="Dinkelacker I."/>
            <person name="Fulton L."/>
            <person name="Fulton R."/>
            <person name="Godfrey J."/>
            <person name="Minx P."/>
            <person name="Mitreva M."/>
            <person name="Roeseler W."/>
            <person name="Tian H."/>
            <person name="Witte H."/>
            <person name="Yang S.P."/>
            <person name="Wilson R.K."/>
            <person name="Sommer R.J."/>
        </authorList>
    </citation>
    <scope>NUCLEOTIDE SEQUENCE [LARGE SCALE GENOMIC DNA]</scope>
    <source>
        <strain evidence="2">PS312</strain>
    </source>
</reference>
<evidence type="ECO:0000313" key="2">
    <source>
        <dbReference type="Proteomes" id="UP000005239"/>
    </source>
</evidence>
<name>A0A2A6CWR8_PRIPA</name>
<dbReference type="AlphaFoldDB" id="A0A2A6CWR8"/>
<sequence>MYLASLTGEIVREMKSASTTSTKRKDRMVPLSLVASWWTTVKLEIRTFRKDQQVQPNNQQNNITMSDERIHGSSTWRLRVWSNRGKRCGEHFLGFWAKKGEQHLGFRVPGNGQTADQWPVGSSSM</sequence>
<organism evidence="1 2">
    <name type="scientific">Pristionchus pacificus</name>
    <name type="common">Parasitic nematode worm</name>
    <dbReference type="NCBI Taxonomy" id="54126"/>
    <lineage>
        <taxon>Eukaryota</taxon>
        <taxon>Metazoa</taxon>
        <taxon>Ecdysozoa</taxon>
        <taxon>Nematoda</taxon>
        <taxon>Chromadorea</taxon>
        <taxon>Rhabditida</taxon>
        <taxon>Rhabditina</taxon>
        <taxon>Diplogasteromorpha</taxon>
        <taxon>Diplogasteroidea</taxon>
        <taxon>Neodiplogasteridae</taxon>
        <taxon>Pristionchus</taxon>
    </lineage>
</organism>
<gene>
    <name evidence="1" type="primary">WBGene00282511</name>
</gene>